<evidence type="ECO:0000313" key="3">
    <source>
        <dbReference type="Proteomes" id="UP000552709"/>
    </source>
</evidence>
<gene>
    <name evidence="2" type="ORF">HNQ08_002972</name>
</gene>
<protein>
    <recommendedName>
        <fullName evidence="4">DUF306 domain-containing protein</fullName>
    </recommendedName>
</protein>
<dbReference type="Proteomes" id="UP000552709">
    <property type="component" value="Unassembled WGS sequence"/>
</dbReference>
<comment type="caution">
    <text evidence="2">The sequence shown here is derived from an EMBL/GenBank/DDBJ whole genome shotgun (WGS) entry which is preliminary data.</text>
</comment>
<evidence type="ECO:0000313" key="2">
    <source>
        <dbReference type="EMBL" id="MBB5363865.1"/>
    </source>
</evidence>
<proteinExistence type="predicted"/>
<organism evidence="2 3">
    <name type="scientific">Deinococcus humi</name>
    <dbReference type="NCBI Taxonomy" id="662880"/>
    <lineage>
        <taxon>Bacteria</taxon>
        <taxon>Thermotogati</taxon>
        <taxon>Deinococcota</taxon>
        <taxon>Deinococci</taxon>
        <taxon>Deinococcales</taxon>
        <taxon>Deinococcaceae</taxon>
        <taxon>Deinococcus</taxon>
    </lineage>
</organism>
<feature type="signal peptide" evidence="1">
    <location>
        <begin position="1"/>
        <end position="27"/>
    </location>
</feature>
<name>A0A7W8JVQ8_9DEIO</name>
<keyword evidence="1" id="KW-0732">Signal</keyword>
<dbReference type="RefSeq" id="WP_184133488.1">
    <property type="nucleotide sequence ID" value="NZ_JACHFL010000007.1"/>
</dbReference>
<dbReference type="AlphaFoldDB" id="A0A7W8JVQ8"/>
<reference evidence="2 3" key="1">
    <citation type="submission" date="2020-08" db="EMBL/GenBank/DDBJ databases">
        <title>Genomic Encyclopedia of Type Strains, Phase IV (KMG-IV): sequencing the most valuable type-strain genomes for metagenomic binning, comparative biology and taxonomic classification.</title>
        <authorList>
            <person name="Goeker M."/>
        </authorList>
    </citation>
    <scope>NUCLEOTIDE SEQUENCE [LARGE SCALE GENOMIC DNA]</scope>
    <source>
        <strain evidence="2 3">DSM 27939</strain>
    </source>
</reference>
<dbReference type="EMBL" id="JACHFL010000007">
    <property type="protein sequence ID" value="MBB5363865.1"/>
    <property type="molecule type" value="Genomic_DNA"/>
</dbReference>
<evidence type="ECO:0008006" key="4">
    <source>
        <dbReference type="Google" id="ProtNLM"/>
    </source>
</evidence>
<feature type="chain" id="PRO_5031167130" description="DUF306 domain-containing protein" evidence="1">
    <location>
        <begin position="28"/>
        <end position="165"/>
    </location>
</feature>
<sequence length="165" mass="18455">MFQQTARAALTLALVFASAASATRAGAPIGPPMLGSWLYGTVSSTEYYDRTTNRWQDASGASEILTLTADGHYERTRLLTLTTYNCTSKLFIYEKGTARIEGNTISYQPQEGVNKGYTCTPSNSWNTSKINPETWTFRFERQANGQDVLVLKGEQSELHYGRYKR</sequence>
<accession>A0A7W8JVQ8</accession>
<evidence type="ECO:0000256" key="1">
    <source>
        <dbReference type="SAM" id="SignalP"/>
    </source>
</evidence>
<keyword evidence="3" id="KW-1185">Reference proteome</keyword>